<feature type="compositionally biased region" description="Basic and acidic residues" evidence="1">
    <location>
        <begin position="70"/>
        <end position="84"/>
    </location>
</feature>
<accession>A0ABQ0KL14</accession>
<evidence type="ECO:0000256" key="1">
    <source>
        <dbReference type="SAM" id="MobiDB-lite"/>
    </source>
</evidence>
<comment type="caution">
    <text evidence="2">The sequence shown here is derived from an EMBL/GenBank/DDBJ whole genome shotgun (WGS) entry which is preliminary data.</text>
</comment>
<dbReference type="EMBL" id="BCTA01000038">
    <property type="protein sequence ID" value="GAT10261.1"/>
    <property type="molecule type" value="Genomic_DNA"/>
</dbReference>
<dbReference type="Proteomes" id="UP000069773">
    <property type="component" value="Unassembled WGS sequence"/>
</dbReference>
<organism evidence="2 3">
    <name type="scientific">Mycolicibacterium novocastrense</name>
    <name type="common">Mycobacterium novocastrense</name>
    <dbReference type="NCBI Taxonomy" id="59813"/>
    <lineage>
        <taxon>Bacteria</taxon>
        <taxon>Bacillati</taxon>
        <taxon>Actinomycetota</taxon>
        <taxon>Actinomycetes</taxon>
        <taxon>Mycobacteriales</taxon>
        <taxon>Mycobacteriaceae</taxon>
        <taxon>Mycolicibacterium</taxon>
    </lineage>
</organism>
<proteinExistence type="predicted"/>
<gene>
    <name evidence="2" type="ORF">RMCN_3394</name>
</gene>
<feature type="region of interest" description="Disordered" evidence="1">
    <location>
        <begin position="70"/>
        <end position="90"/>
    </location>
</feature>
<name>A0ABQ0KL14_MYCNV</name>
<keyword evidence="3" id="KW-1185">Reference proteome</keyword>
<reference evidence="2 3" key="1">
    <citation type="journal article" date="2016" name="Genome Announc.">
        <title>Draft Genome Sequences of Five Rapidly Growing Mycobacterium Species, M. thermoresistibile, M. fortuitum subsp. acetamidolyticum, M. canariasense, M. brisbanense, and M. novocastrense.</title>
        <authorList>
            <person name="Katahira K."/>
            <person name="Ogura Y."/>
            <person name="Gotoh Y."/>
            <person name="Hayashi T."/>
        </authorList>
    </citation>
    <scope>NUCLEOTIDE SEQUENCE [LARGE SCALE GENOMIC DNA]</scope>
    <source>
        <strain evidence="2 3">JCM18114</strain>
    </source>
</reference>
<sequence length="90" mass="10069">MGTTASTAHPDSPLCVLPSCGNYVECWGQPCQDCRTAFGPRLRPTSVPAMTREQIAERDRDVERVLALRRQVRADHRATDEPPRPPRRSA</sequence>
<evidence type="ECO:0000313" key="2">
    <source>
        <dbReference type="EMBL" id="GAT10261.1"/>
    </source>
</evidence>
<evidence type="ECO:0000313" key="3">
    <source>
        <dbReference type="Proteomes" id="UP000069773"/>
    </source>
</evidence>
<protein>
    <submittedName>
        <fullName evidence="2">Uncharacterized protein</fullName>
    </submittedName>
</protein>